<feature type="region of interest" description="Disordered" evidence="1">
    <location>
        <begin position="127"/>
        <end position="153"/>
    </location>
</feature>
<feature type="compositionally biased region" description="Gly residues" evidence="1">
    <location>
        <begin position="142"/>
        <end position="151"/>
    </location>
</feature>
<accession>A0A9Y2JTY8</accession>
<evidence type="ECO:0000256" key="2">
    <source>
        <dbReference type="SAM" id="Phobius"/>
    </source>
</evidence>
<dbReference type="AlphaFoldDB" id="A0A9Y2JTY8"/>
<evidence type="ECO:0000256" key="1">
    <source>
        <dbReference type="SAM" id="MobiDB-lite"/>
    </source>
</evidence>
<dbReference type="KEGG" id="amog:QRX60_06675"/>
<feature type="chain" id="PRO_5040803009" description="Gram-positive cocci surface proteins LPxTG domain-containing protein" evidence="3">
    <location>
        <begin position="25"/>
        <end position="179"/>
    </location>
</feature>
<feature type="transmembrane region" description="Helical" evidence="2">
    <location>
        <begin position="156"/>
        <end position="173"/>
    </location>
</feature>
<sequence>MKKTAVVAGIATAFLVLAPGAALANTSPTTAPPPTTAGRVALPLSLSTAKALPGTTVKLAFGCRTQPGEKRYVRSVALTFGKPGTSDQWVTGTVKNLKPGKYAVTLHCGPETSTASLEVLPAGNPGTKQVTKVPAGAPQTGGPDGPAGGSGTPLEAAAAMGVLAVGGSGLVLARRARRR</sequence>
<gene>
    <name evidence="4" type="ORF">QRX60_06675</name>
</gene>
<keyword evidence="5" id="KW-1185">Reference proteome</keyword>
<reference evidence="4 5" key="1">
    <citation type="submission" date="2023-06" db="EMBL/GenBank/DDBJ databases">
        <authorList>
            <person name="Oyuntsetseg B."/>
            <person name="Kim S.B."/>
        </authorList>
    </citation>
    <scope>NUCLEOTIDE SEQUENCE [LARGE SCALE GENOMIC DNA]</scope>
    <source>
        <strain evidence="4 5">4-36</strain>
    </source>
</reference>
<evidence type="ECO:0000313" key="5">
    <source>
        <dbReference type="Proteomes" id="UP001239397"/>
    </source>
</evidence>
<keyword evidence="2" id="KW-0812">Transmembrane</keyword>
<keyword evidence="2" id="KW-0472">Membrane</keyword>
<evidence type="ECO:0000313" key="4">
    <source>
        <dbReference type="EMBL" id="WIY03534.1"/>
    </source>
</evidence>
<dbReference type="EMBL" id="CP127295">
    <property type="protein sequence ID" value="WIY03534.1"/>
    <property type="molecule type" value="Genomic_DNA"/>
</dbReference>
<feature type="signal peptide" evidence="3">
    <location>
        <begin position="1"/>
        <end position="24"/>
    </location>
</feature>
<organism evidence="4 5">
    <name type="scientific">Amycolatopsis mongoliensis</name>
    <dbReference type="NCBI Taxonomy" id="715475"/>
    <lineage>
        <taxon>Bacteria</taxon>
        <taxon>Bacillati</taxon>
        <taxon>Actinomycetota</taxon>
        <taxon>Actinomycetes</taxon>
        <taxon>Pseudonocardiales</taxon>
        <taxon>Pseudonocardiaceae</taxon>
        <taxon>Amycolatopsis</taxon>
    </lineage>
</organism>
<keyword evidence="3" id="KW-0732">Signal</keyword>
<proteinExistence type="predicted"/>
<evidence type="ECO:0008006" key="6">
    <source>
        <dbReference type="Google" id="ProtNLM"/>
    </source>
</evidence>
<keyword evidence="2" id="KW-1133">Transmembrane helix</keyword>
<dbReference type="RefSeq" id="WP_285999924.1">
    <property type="nucleotide sequence ID" value="NZ_CP127295.1"/>
</dbReference>
<protein>
    <recommendedName>
        <fullName evidence="6">Gram-positive cocci surface proteins LPxTG domain-containing protein</fullName>
    </recommendedName>
</protein>
<dbReference type="Proteomes" id="UP001239397">
    <property type="component" value="Chromosome"/>
</dbReference>
<name>A0A9Y2JTY8_9PSEU</name>
<evidence type="ECO:0000256" key="3">
    <source>
        <dbReference type="SAM" id="SignalP"/>
    </source>
</evidence>